<name>A0A1I1Y4A9_9ACTN</name>
<dbReference type="InterPro" id="IPR005107">
    <property type="entry name" value="CO_DH_flav_C"/>
</dbReference>
<dbReference type="InterPro" id="IPR036318">
    <property type="entry name" value="FAD-bd_PCMH-like_sf"/>
</dbReference>
<keyword evidence="7" id="KW-1185">Reference proteome</keyword>
<protein>
    <submittedName>
        <fullName evidence="6">Carbon-monoxide dehydrogenase medium subunit</fullName>
    </submittedName>
</protein>
<organism evidence="6 7">
    <name type="scientific">Actinopolyspora alba</name>
    <dbReference type="NCBI Taxonomy" id="673379"/>
    <lineage>
        <taxon>Bacteria</taxon>
        <taxon>Bacillati</taxon>
        <taxon>Actinomycetota</taxon>
        <taxon>Actinomycetes</taxon>
        <taxon>Actinopolysporales</taxon>
        <taxon>Actinopolysporaceae</taxon>
        <taxon>Actinopolyspora</taxon>
        <taxon>Actinopolyspora alba group</taxon>
    </lineage>
</organism>
<dbReference type="Gene3D" id="3.30.43.10">
    <property type="entry name" value="Uridine Diphospho-n-acetylenolpyruvylglucosamine Reductase, domain 2"/>
    <property type="match status" value="1"/>
</dbReference>
<evidence type="ECO:0000259" key="5">
    <source>
        <dbReference type="PROSITE" id="PS51387"/>
    </source>
</evidence>
<dbReference type="Proteomes" id="UP000198716">
    <property type="component" value="Unassembled WGS sequence"/>
</dbReference>
<dbReference type="SUPFAM" id="SSF55447">
    <property type="entry name" value="CO dehydrogenase flavoprotein C-terminal domain-like"/>
    <property type="match status" value="1"/>
</dbReference>
<dbReference type="InterPro" id="IPR016169">
    <property type="entry name" value="FAD-bd_PCMH_sub2"/>
</dbReference>
<keyword evidence="3" id="KW-0560">Oxidoreductase</keyword>
<evidence type="ECO:0000313" key="7">
    <source>
        <dbReference type="Proteomes" id="UP000198716"/>
    </source>
</evidence>
<evidence type="ECO:0000256" key="4">
    <source>
        <dbReference type="SAM" id="MobiDB-lite"/>
    </source>
</evidence>
<feature type="domain" description="FAD-binding PCMH-type" evidence="5">
    <location>
        <begin position="1"/>
        <end position="177"/>
    </location>
</feature>
<dbReference type="InterPro" id="IPR051312">
    <property type="entry name" value="Diverse_Substr_Oxidored"/>
</dbReference>
<dbReference type="FunFam" id="3.30.465.10:FF:000017">
    <property type="entry name" value="Xanthine dehydrogenase, FAD binding subunit"/>
    <property type="match status" value="1"/>
</dbReference>
<dbReference type="InterPro" id="IPR036683">
    <property type="entry name" value="CO_DH_flav_C_dom_sf"/>
</dbReference>
<dbReference type="SMART" id="SM01092">
    <property type="entry name" value="CO_deh_flav_C"/>
    <property type="match status" value="1"/>
</dbReference>
<dbReference type="InterPro" id="IPR016167">
    <property type="entry name" value="FAD-bd_PCMH_sub1"/>
</dbReference>
<dbReference type="Pfam" id="PF03450">
    <property type="entry name" value="CO_deh_flav_C"/>
    <property type="match status" value="1"/>
</dbReference>
<evidence type="ECO:0000256" key="1">
    <source>
        <dbReference type="ARBA" id="ARBA00022630"/>
    </source>
</evidence>
<dbReference type="RefSeq" id="WP_092927666.1">
    <property type="nucleotide sequence ID" value="NZ_FOMZ01000008.1"/>
</dbReference>
<dbReference type="SUPFAM" id="SSF56176">
    <property type="entry name" value="FAD-binding/transporter-associated domain-like"/>
    <property type="match status" value="1"/>
</dbReference>
<dbReference type="PANTHER" id="PTHR42659:SF2">
    <property type="entry name" value="XANTHINE DEHYDROGENASE SUBUNIT C-RELATED"/>
    <property type="match status" value="1"/>
</dbReference>
<dbReference type="AlphaFoldDB" id="A0A1I1Y4A9"/>
<gene>
    <name evidence="6" type="ORF">SAMN04487819_108160</name>
</gene>
<accession>A0A1I1Y4A9</accession>
<dbReference type="InterPro" id="IPR016166">
    <property type="entry name" value="FAD-bd_PCMH"/>
</dbReference>
<keyword evidence="2" id="KW-0274">FAD</keyword>
<reference evidence="7" key="1">
    <citation type="submission" date="2016-10" db="EMBL/GenBank/DDBJ databases">
        <authorList>
            <person name="Varghese N."/>
            <person name="Submissions S."/>
        </authorList>
    </citation>
    <scope>NUCLEOTIDE SEQUENCE [LARGE SCALE GENOMIC DNA]</scope>
    <source>
        <strain evidence="7">DSM 45004</strain>
    </source>
</reference>
<keyword evidence="1" id="KW-0285">Flavoprotein</keyword>
<evidence type="ECO:0000256" key="2">
    <source>
        <dbReference type="ARBA" id="ARBA00022827"/>
    </source>
</evidence>
<dbReference type="GO" id="GO:0016491">
    <property type="term" value="F:oxidoreductase activity"/>
    <property type="evidence" value="ECO:0007669"/>
    <property type="project" value="UniProtKB-KW"/>
</dbReference>
<sequence length="284" mass="29805">MIPAEFEYVAPSTVEEAVRTLDRAGDDAKVLAGGQSLLPVLRMRMADPGLVVDLGGIPETKGVREDGDALVIGAMTSHHEVMRSDLVRQHAELVALATRTVADPQVRHRGTFGGSLAHADPAGDLPAPVLAMDAEMVIAGPSGRRTVPAAEFFVDYFTTALESNEVLVEVRLPKYTGWRAHYEKFNRVAQAWSVVGVAATLLVRDGTVAQARVGLTNMGATPVRARGVEQALLGSPPSGEAIRQAAAHATEGTQAGSDASAEADYREHLAEVLTGRALATAAGG</sequence>
<dbReference type="PANTHER" id="PTHR42659">
    <property type="entry name" value="XANTHINE DEHYDROGENASE SUBUNIT C-RELATED"/>
    <property type="match status" value="1"/>
</dbReference>
<evidence type="ECO:0000256" key="3">
    <source>
        <dbReference type="ARBA" id="ARBA00023002"/>
    </source>
</evidence>
<evidence type="ECO:0000313" key="6">
    <source>
        <dbReference type="EMBL" id="SFE14414.1"/>
    </source>
</evidence>
<dbReference type="Gene3D" id="3.30.390.50">
    <property type="entry name" value="CO dehydrogenase flavoprotein, C-terminal domain"/>
    <property type="match status" value="1"/>
</dbReference>
<dbReference type="PROSITE" id="PS51387">
    <property type="entry name" value="FAD_PCMH"/>
    <property type="match status" value="1"/>
</dbReference>
<proteinExistence type="predicted"/>
<dbReference type="EMBL" id="FOMZ01000008">
    <property type="protein sequence ID" value="SFE14414.1"/>
    <property type="molecule type" value="Genomic_DNA"/>
</dbReference>
<dbReference type="Pfam" id="PF00941">
    <property type="entry name" value="FAD_binding_5"/>
    <property type="match status" value="1"/>
</dbReference>
<dbReference type="GO" id="GO:0071949">
    <property type="term" value="F:FAD binding"/>
    <property type="evidence" value="ECO:0007669"/>
    <property type="project" value="InterPro"/>
</dbReference>
<dbReference type="Gene3D" id="3.30.465.10">
    <property type="match status" value="1"/>
</dbReference>
<dbReference type="InterPro" id="IPR002346">
    <property type="entry name" value="Mopterin_DH_FAD-bd"/>
</dbReference>
<feature type="region of interest" description="Disordered" evidence="4">
    <location>
        <begin position="241"/>
        <end position="261"/>
    </location>
</feature>